<comment type="cofactor">
    <cofactor evidence="3">
        <name>Zn(2+)</name>
        <dbReference type="ChEBI" id="CHEBI:29105"/>
    </cofactor>
    <text evidence="3">Binds 1 zinc ion per subunit.</text>
</comment>
<dbReference type="EC" id="4.2.1.1" evidence="4"/>
<dbReference type="CDD" id="cd03378">
    <property type="entry name" value="beta_CA_cladeC"/>
    <property type="match status" value="1"/>
</dbReference>
<feature type="binding site" evidence="3">
    <location>
        <position position="97"/>
    </location>
    <ligand>
        <name>Zn(2+)</name>
        <dbReference type="ChEBI" id="CHEBI:29105"/>
    </ligand>
</feature>
<reference evidence="4" key="1">
    <citation type="submission" date="2016-04" db="EMBL/GenBank/DDBJ databases">
        <authorList>
            <person name="Evans L.H."/>
            <person name="Alamgir A."/>
            <person name="Owens N."/>
            <person name="Weber N.D."/>
            <person name="Virtaneva K."/>
            <person name="Barbian K."/>
            <person name="Babar A."/>
            <person name="Rosenke K."/>
        </authorList>
    </citation>
    <scope>NUCLEOTIDE SEQUENCE</scope>
    <source>
        <strain evidence="4">Nono1</strain>
    </source>
</reference>
<accession>A0A1M4EC45</accession>
<evidence type="ECO:0000256" key="3">
    <source>
        <dbReference type="PIRSR" id="PIRSR601765-1"/>
    </source>
</evidence>
<dbReference type="InterPro" id="IPR036874">
    <property type="entry name" value="Carbonic_anhydrase_sf"/>
</dbReference>
<proteinExistence type="inferred from homology"/>
<dbReference type="EMBL" id="LT559118">
    <property type="protein sequence ID" value="SBO96312.1"/>
    <property type="molecule type" value="Genomic_DNA"/>
</dbReference>
<evidence type="ECO:0000256" key="1">
    <source>
        <dbReference type="ARBA" id="ARBA00006217"/>
    </source>
</evidence>
<keyword evidence="3" id="KW-0479">Metal-binding</keyword>
<dbReference type="Gene3D" id="3.40.1050.10">
    <property type="entry name" value="Carbonic anhydrase"/>
    <property type="match status" value="1"/>
</dbReference>
<dbReference type="PANTHER" id="PTHR11002">
    <property type="entry name" value="CARBONIC ANHYDRASE"/>
    <property type="match status" value="1"/>
</dbReference>
<evidence type="ECO:0000256" key="2">
    <source>
        <dbReference type="ARBA" id="ARBA00024993"/>
    </source>
</evidence>
<feature type="binding site" evidence="3">
    <location>
        <position position="151"/>
    </location>
    <ligand>
        <name>Zn(2+)</name>
        <dbReference type="ChEBI" id="CHEBI:29105"/>
    </ligand>
</feature>
<feature type="binding site" evidence="3">
    <location>
        <position position="148"/>
    </location>
    <ligand>
        <name>Zn(2+)</name>
        <dbReference type="ChEBI" id="CHEBI:29105"/>
    </ligand>
</feature>
<dbReference type="SMART" id="SM00947">
    <property type="entry name" value="Pro_CA"/>
    <property type="match status" value="1"/>
</dbReference>
<keyword evidence="3" id="KW-0862">Zinc</keyword>
<dbReference type="SUPFAM" id="SSF53056">
    <property type="entry name" value="beta-carbonic anhydrase, cab"/>
    <property type="match status" value="1"/>
</dbReference>
<dbReference type="AlphaFoldDB" id="A0A1M4EC45"/>
<evidence type="ECO:0000313" key="4">
    <source>
        <dbReference type="EMBL" id="SBO96312.1"/>
    </source>
</evidence>
<dbReference type="GO" id="GO:0004089">
    <property type="term" value="F:carbonate dehydratase activity"/>
    <property type="evidence" value="ECO:0007669"/>
    <property type="project" value="UniProtKB-EC"/>
</dbReference>
<organism evidence="4">
    <name type="scientific">Nonomuraea gerenzanensis</name>
    <dbReference type="NCBI Taxonomy" id="93944"/>
    <lineage>
        <taxon>Bacteria</taxon>
        <taxon>Bacillati</taxon>
        <taxon>Actinomycetota</taxon>
        <taxon>Actinomycetes</taxon>
        <taxon>Streptosporangiales</taxon>
        <taxon>Streptosporangiaceae</taxon>
        <taxon>Nonomuraea</taxon>
    </lineage>
</organism>
<comment type="function">
    <text evidence="2">Catalyzes the reversible hydration of carbon dioxide to form bicarbonate.</text>
</comment>
<protein>
    <submittedName>
        <fullName evidence="4">Carbonic anhydrase</fullName>
        <ecNumber evidence="4">4.2.1.1</ecNumber>
    </submittedName>
</protein>
<dbReference type="InterPro" id="IPR001765">
    <property type="entry name" value="Carbonic_anhydrase"/>
</dbReference>
<dbReference type="PANTHER" id="PTHR11002:SF79">
    <property type="entry name" value="CARBONIC ANHYDRASE 2"/>
    <property type="match status" value="1"/>
</dbReference>
<feature type="binding site" evidence="3">
    <location>
        <position position="95"/>
    </location>
    <ligand>
        <name>Zn(2+)</name>
        <dbReference type="ChEBI" id="CHEBI:29105"/>
    </ligand>
</feature>
<comment type="similarity">
    <text evidence="1">Belongs to the beta-class carbonic anhydrase family.</text>
</comment>
<gene>
    <name evidence="4" type="ORF">BN4615_P5828</name>
</gene>
<sequence length="237" mass="25462">MYCILDPMTKKIIGRRTVLLAAGLVAGGALLDGGAAYGLTRTATRRPTTPDEAWAKLREGNRRWAAGASTHPHQDATRRAEVAEKQEPYAVVVSCIDSRVTPEIVFDLGVGDILAVRSAAQTIDPLVAGAIEYGPAELDTPLIVVLGHQRCGAVTAAAHALKEGTKLPGHLQRIVTDLRPAYKQARGDVDRMIRINTTNVVAELKADKLLAPRIADRKLKIVGGYYSLDTGKVTRLV</sequence>
<keyword evidence="4" id="KW-0456">Lyase</keyword>
<name>A0A1M4EC45_9ACTN</name>
<dbReference type="GO" id="GO:0008270">
    <property type="term" value="F:zinc ion binding"/>
    <property type="evidence" value="ECO:0007669"/>
    <property type="project" value="InterPro"/>
</dbReference>
<dbReference type="Pfam" id="PF00484">
    <property type="entry name" value="Pro_CA"/>
    <property type="match status" value="1"/>
</dbReference>